<accession>A0ABZ1LM26</accession>
<dbReference type="EMBL" id="CP108188">
    <property type="protein sequence ID" value="WTR74418.1"/>
    <property type="molecule type" value="Genomic_DNA"/>
</dbReference>
<protein>
    <submittedName>
        <fullName evidence="2">Uncharacterized protein</fullName>
    </submittedName>
</protein>
<sequence>MTTATAPERSPYDGRTAARQFVPHGAMHPGTRAIRSIRRKSSLHLTADGPAQPEESGHRVAVGSKEAREKMIVKKLHDAGVSSEHAYLAAVGSIGLSLASWITSRRSENLERADRWGIFVGEWAPTFFALGLALANYEREEVPVGLVNAG</sequence>
<dbReference type="RefSeq" id="WP_327160180.1">
    <property type="nucleotide sequence ID" value="NZ_CP108062.1"/>
</dbReference>
<keyword evidence="3" id="KW-1185">Reference proteome</keyword>
<reference evidence="2 3" key="1">
    <citation type="submission" date="2022-10" db="EMBL/GenBank/DDBJ databases">
        <title>The complete genomes of actinobacterial strains from the NBC collection.</title>
        <authorList>
            <person name="Joergensen T.S."/>
            <person name="Alvarez Arevalo M."/>
            <person name="Sterndorff E.B."/>
            <person name="Faurdal D."/>
            <person name="Vuksanovic O."/>
            <person name="Mourched A.-S."/>
            <person name="Charusanti P."/>
            <person name="Shaw S."/>
            <person name="Blin K."/>
            <person name="Weber T."/>
        </authorList>
    </citation>
    <scope>NUCLEOTIDE SEQUENCE [LARGE SCALE GENOMIC DNA]</scope>
    <source>
        <strain evidence="2 3">NBC_00123</strain>
    </source>
</reference>
<evidence type="ECO:0000313" key="3">
    <source>
        <dbReference type="Proteomes" id="UP001622594"/>
    </source>
</evidence>
<evidence type="ECO:0000256" key="1">
    <source>
        <dbReference type="SAM" id="MobiDB-lite"/>
    </source>
</evidence>
<dbReference type="Proteomes" id="UP001622594">
    <property type="component" value="Chromosome"/>
</dbReference>
<organism evidence="2 3">
    <name type="scientific">Streptomyces zaomyceticus</name>
    <dbReference type="NCBI Taxonomy" id="68286"/>
    <lineage>
        <taxon>Bacteria</taxon>
        <taxon>Bacillati</taxon>
        <taxon>Actinomycetota</taxon>
        <taxon>Actinomycetes</taxon>
        <taxon>Kitasatosporales</taxon>
        <taxon>Streptomycetaceae</taxon>
        <taxon>Streptomyces</taxon>
    </lineage>
</organism>
<gene>
    <name evidence="2" type="ORF">OG814_36575</name>
</gene>
<feature type="region of interest" description="Disordered" evidence="1">
    <location>
        <begin position="45"/>
        <end position="64"/>
    </location>
</feature>
<name>A0ABZ1LM26_9ACTN</name>
<evidence type="ECO:0000313" key="2">
    <source>
        <dbReference type="EMBL" id="WTR74418.1"/>
    </source>
</evidence>
<proteinExistence type="predicted"/>